<keyword evidence="2" id="KW-1185">Reference proteome</keyword>
<accession>A0ACB7XMH2</accession>
<proteinExistence type="predicted"/>
<organism evidence="1 2">
    <name type="scientific">Vaccinium darrowii</name>
    <dbReference type="NCBI Taxonomy" id="229202"/>
    <lineage>
        <taxon>Eukaryota</taxon>
        <taxon>Viridiplantae</taxon>
        <taxon>Streptophyta</taxon>
        <taxon>Embryophyta</taxon>
        <taxon>Tracheophyta</taxon>
        <taxon>Spermatophyta</taxon>
        <taxon>Magnoliopsida</taxon>
        <taxon>eudicotyledons</taxon>
        <taxon>Gunneridae</taxon>
        <taxon>Pentapetalae</taxon>
        <taxon>asterids</taxon>
        <taxon>Ericales</taxon>
        <taxon>Ericaceae</taxon>
        <taxon>Vaccinioideae</taxon>
        <taxon>Vaccinieae</taxon>
        <taxon>Vaccinium</taxon>
    </lineage>
</organism>
<sequence>MGYHLTSFRSGTRLNFFQRLIYSVPPVRFVRETKLIHCQALEFFRHLCKEVAESAALNAVSLGTGEIVEEIVHAFPSVIDYKNEKDQNIFHVAIENRQANVFNLIYQLDAENQKEFLAELDMSGNNMLHTAGNLLSQQQLSLQASVAGAALQMQRELQWFKEVEKLIRPQVKYYRNKEDKTPQDLFTETHKDLVENGEKWMKDTASSCTIVAALIVTVAFAAAITMPGGINSDSGLPIFLEDQVFVLFAMFDALALFSSTTSLLMFLSILTSRYGEQDFLYSLPRKLIIGLVTLFLSIMSMMIAFGATLKILFGYKKPWIVIPVVVLSSLPITLFAWLQFPLLLHMIRSTYFPGIFGKRSNRNLF</sequence>
<dbReference type="EMBL" id="CM037160">
    <property type="protein sequence ID" value="KAH7841516.1"/>
    <property type="molecule type" value="Genomic_DNA"/>
</dbReference>
<evidence type="ECO:0000313" key="2">
    <source>
        <dbReference type="Proteomes" id="UP000828048"/>
    </source>
</evidence>
<protein>
    <submittedName>
        <fullName evidence="1">Uncharacterized protein</fullName>
    </submittedName>
</protein>
<evidence type="ECO:0000313" key="1">
    <source>
        <dbReference type="EMBL" id="KAH7841516.1"/>
    </source>
</evidence>
<reference evidence="1 2" key="1">
    <citation type="journal article" date="2021" name="Hortic Res">
        <title>High-quality reference genome and annotation aids understanding of berry development for evergreen blueberry (Vaccinium darrowii).</title>
        <authorList>
            <person name="Yu J."/>
            <person name="Hulse-Kemp A.M."/>
            <person name="Babiker E."/>
            <person name="Staton M."/>
        </authorList>
    </citation>
    <scope>NUCLEOTIDE SEQUENCE [LARGE SCALE GENOMIC DNA]</scope>
    <source>
        <strain evidence="2">cv. NJ 8807/NJ 8810</strain>
        <tissue evidence="1">Young leaf</tissue>
    </source>
</reference>
<comment type="caution">
    <text evidence="1">The sequence shown here is derived from an EMBL/GenBank/DDBJ whole genome shotgun (WGS) entry which is preliminary data.</text>
</comment>
<dbReference type="Proteomes" id="UP000828048">
    <property type="component" value="Chromosome 10"/>
</dbReference>
<gene>
    <name evidence="1" type="ORF">Vadar_030919</name>
</gene>
<name>A0ACB7XMH2_9ERIC</name>